<dbReference type="PANTHER" id="PTHR14663">
    <property type="entry name" value="METHYLTRANSFERASE NSUN7-RELATED"/>
    <property type="match status" value="1"/>
</dbReference>
<feature type="region of interest" description="Disordered" evidence="3">
    <location>
        <begin position="407"/>
        <end position="433"/>
    </location>
</feature>
<dbReference type="InterPro" id="IPR029063">
    <property type="entry name" value="SAM-dependent_MTases_sf"/>
</dbReference>
<evidence type="ECO:0000259" key="4">
    <source>
        <dbReference type="PROSITE" id="PS51686"/>
    </source>
</evidence>
<organism evidence="5 6">
    <name type="scientific">Engystomops pustulosus</name>
    <name type="common">Tungara frog</name>
    <name type="synonym">Physalaemus pustulosus</name>
    <dbReference type="NCBI Taxonomy" id="76066"/>
    <lineage>
        <taxon>Eukaryota</taxon>
        <taxon>Metazoa</taxon>
        <taxon>Chordata</taxon>
        <taxon>Craniata</taxon>
        <taxon>Vertebrata</taxon>
        <taxon>Euteleostomi</taxon>
        <taxon>Amphibia</taxon>
        <taxon>Batrachia</taxon>
        <taxon>Anura</taxon>
        <taxon>Neobatrachia</taxon>
        <taxon>Hyloidea</taxon>
        <taxon>Leptodactylidae</taxon>
        <taxon>Leiuperinae</taxon>
        <taxon>Engystomops</taxon>
    </lineage>
</organism>
<dbReference type="InterPro" id="IPR049561">
    <property type="entry name" value="NSUN5_7_fdxn-like"/>
</dbReference>
<sequence length="583" mass="65051">MTSLVVVMLFDFQYRKFQPRYVSNKEEVIDEVQEIEALLDSYKTKLAAALAKCRIKYAAPTIEYILPETVRKQEQRASTLPVYAWINTAKASITEVYNTLRQEGFTQIDSPSELGAYTYCVDQHCQDLLIFPPHLKEELGNMGMVVHNLLILQDKSHSLAAHSVKALLTEDNDVIVANPYSVYTIAHISALTGQFSGNIYVCGVKSESREEEMLELFGNMECRNIKLLKESFPDLDPSDIRLQKAKVILLLPQCSGSGVSDPVEFILQEHGDTALLQDLSQGCISTDRLNGLAKQQLSELNHAMKFSKVQAIVYGTCSIYPEENENVIRQALHLKSEGIKGPSYRISAPLIPPCSSEDIESASDNFLKVEPSKTSNGCFLAVLTREKDPTESVSVSDVLARAASKGLLDGTGVPKSSKREKKKAKATHKTTLGPSVSEVKINEFLNRENNLFSPRIQQDPKNSYQMRKPTKLGAIPTNNKAVKTTNGQISKMLERQPTIVRPKPEEKIVLKPVQIMLPPVSIPLSMTPTIKMRSPVHYYHHRWHVGSRSTSALQSSYIPTFPATGRSKEAPPSTAFWNPKPWH</sequence>
<keyword evidence="1" id="KW-0808">Transferase</keyword>
<evidence type="ECO:0000256" key="2">
    <source>
        <dbReference type="SAM" id="Coils"/>
    </source>
</evidence>
<comment type="caution">
    <text evidence="5">The sequence shown here is derived from an EMBL/GenBank/DDBJ whole genome shotgun (WGS) entry which is preliminary data.</text>
</comment>
<dbReference type="Gene3D" id="3.30.70.1170">
    <property type="entry name" value="Sun protein, domain 3"/>
    <property type="match status" value="1"/>
</dbReference>
<dbReference type="Pfam" id="PF21148">
    <property type="entry name" value="NSUN5_fdxn-like"/>
    <property type="match status" value="1"/>
</dbReference>
<keyword evidence="1" id="KW-0489">Methyltransferase</keyword>
<dbReference type="Gene3D" id="3.40.50.150">
    <property type="entry name" value="Vaccinia Virus protein VP39"/>
    <property type="match status" value="1"/>
</dbReference>
<feature type="active site" description="Nucleophile" evidence="1">
    <location>
        <position position="317"/>
    </location>
</feature>
<evidence type="ECO:0000313" key="6">
    <source>
        <dbReference type="Proteomes" id="UP000824782"/>
    </source>
</evidence>
<evidence type="ECO:0000256" key="1">
    <source>
        <dbReference type="PROSITE-ProRule" id="PRU01023"/>
    </source>
</evidence>
<accession>A0AAV7D6Y8</accession>
<protein>
    <recommendedName>
        <fullName evidence="4">SAM-dependent MTase RsmB/NOP-type domain-containing protein</fullName>
    </recommendedName>
</protein>
<keyword evidence="1" id="KW-0949">S-adenosyl-L-methionine</keyword>
<dbReference type="SUPFAM" id="SSF53335">
    <property type="entry name" value="S-adenosyl-L-methionine-dependent methyltransferases"/>
    <property type="match status" value="1"/>
</dbReference>
<dbReference type="PROSITE" id="PS51686">
    <property type="entry name" value="SAM_MT_RSMB_NOP"/>
    <property type="match status" value="1"/>
</dbReference>
<feature type="compositionally biased region" description="Basic residues" evidence="3">
    <location>
        <begin position="416"/>
        <end position="428"/>
    </location>
</feature>
<dbReference type="GO" id="GO:0003723">
    <property type="term" value="F:RNA binding"/>
    <property type="evidence" value="ECO:0007669"/>
    <property type="project" value="UniProtKB-UniRule"/>
</dbReference>
<name>A0AAV7D6Y8_ENGPU</name>
<gene>
    <name evidence="5" type="ORF">GDO81_000287</name>
</gene>
<dbReference type="InterPro" id="IPR001678">
    <property type="entry name" value="MeTrfase_RsmB-F_NOP2_dom"/>
</dbReference>
<dbReference type="GO" id="GO:0032259">
    <property type="term" value="P:methylation"/>
    <property type="evidence" value="ECO:0007669"/>
    <property type="project" value="UniProtKB-KW"/>
</dbReference>
<proteinExistence type="inferred from homology"/>
<reference evidence="5" key="1">
    <citation type="thesis" date="2020" institute="ProQuest LLC" country="789 East Eisenhower Parkway, Ann Arbor, MI, USA">
        <title>Comparative Genomics and Chromosome Evolution.</title>
        <authorList>
            <person name="Mudd A.B."/>
        </authorList>
    </citation>
    <scope>NUCLEOTIDE SEQUENCE</scope>
    <source>
        <strain evidence="5">237g6f4</strain>
        <tissue evidence="5">Blood</tissue>
    </source>
</reference>
<keyword evidence="6" id="KW-1185">Reference proteome</keyword>
<evidence type="ECO:0000256" key="3">
    <source>
        <dbReference type="SAM" id="MobiDB-lite"/>
    </source>
</evidence>
<dbReference type="AlphaFoldDB" id="A0AAV7D6Y8"/>
<feature type="coiled-coil region" evidence="2">
    <location>
        <begin position="25"/>
        <end position="52"/>
    </location>
</feature>
<feature type="domain" description="SAM-dependent MTase RsmB/NOP-type" evidence="4">
    <location>
        <begin position="72"/>
        <end position="386"/>
    </location>
</feature>
<dbReference type="PANTHER" id="PTHR14663:SF2">
    <property type="entry name" value="METHYLTRANSFERASE NSUN7-RELATED"/>
    <property type="match status" value="1"/>
</dbReference>
<dbReference type="EMBL" id="WNYA01000001">
    <property type="protein sequence ID" value="KAG8591752.1"/>
    <property type="molecule type" value="Genomic_DNA"/>
</dbReference>
<comment type="caution">
    <text evidence="1">Lacks conserved residue(s) required for the propagation of feature annotation.</text>
</comment>
<keyword evidence="1" id="KW-0694">RNA-binding</keyword>
<dbReference type="InterPro" id="IPR042620">
    <property type="entry name" value="NSUN7"/>
</dbReference>
<keyword evidence="2" id="KW-0175">Coiled coil</keyword>
<comment type="similarity">
    <text evidence="1">Belongs to the class I-like SAM-binding methyltransferase superfamily. RsmB/NOP family.</text>
</comment>
<feature type="region of interest" description="Disordered" evidence="3">
    <location>
        <begin position="562"/>
        <end position="583"/>
    </location>
</feature>
<dbReference type="GO" id="GO:0008168">
    <property type="term" value="F:methyltransferase activity"/>
    <property type="evidence" value="ECO:0007669"/>
    <property type="project" value="UniProtKB-KW"/>
</dbReference>
<evidence type="ECO:0000313" key="5">
    <source>
        <dbReference type="EMBL" id="KAG8591752.1"/>
    </source>
</evidence>
<dbReference type="Proteomes" id="UP000824782">
    <property type="component" value="Unassembled WGS sequence"/>
</dbReference>